<organism evidence="3 4">
    <name type="scientific">Phaeodactylum tricornutum (strain CCAP 1055/1)</name>
    <dbReference type="NCBI Taxonomy" id="556484"/>
    <lineage>
        <taxon>Eukaryota</taxon>
        <taxon>Sar</taxon>
        <taxon>Stramenopiles</taxon>
        <taxon>Ochrophyta</taxon>
        <taxon>Bacillariophyta</taxon>
        <taxon>Bacillariophyceae</taxon>
        <taxon>Bacillariophycidae</taxon>
        <taxon>Naviculales</taxon>
        <taxon>Phaeodactylaceae</taxon>
        <taxon>Phaeodactylum</taxon>
    </lineage>
</organism>
<protein>
    <recommendedName>
        <fullName evidence="5">Ankyrin repeat protein</fullName>
    </recommendedName>
</protein>
<dbReference type="STRING" id="556484.B7FQD5"/>
<dbReference type="RefSeq" id="XP_002177382.1">
    <property type="nucleotide sequence ID" value="XM_002177346.1"/>
</dbReference>
<dbReference type="PANTHER" id="PTHR24153">
    <property type="entry name" value="ESPIN"/>
    <property type="match status" value="1"/>
</dbReference>
<keyword evidence="2" id="KW-0040">ANK repeat</keyword>
<dbReference type="InterPro" id="IPR036770">
    <property type="entry name" value="Ankyrin_rpt-contain_sf"/>
</dbReference>
<keyword evidence="1" id="KW-0677">Repeat</keyword>
<dbReference type="GeneID" id="7196233"/>
<dbReference type="OrthoDB" id="46738at2759"/>
<dbReference type="AlphaFoldDB" id="B7FQD5"/>
<dbReference type="eggNOG" id="ENOG502QZCI">
    <property type="taxonomic scope" value="Eukaryota"/>
</dbReference>
<evidence type="ECO:0000256" key="1">
    <source>
        <dbReference type="ARBA" id="ARBA00022737"/>
    </source>
</evidence>
<dbReference type="SUPFAM" id="SSF48403">
    <property type="entry name" value="Ankyrin repeat"/>
    <property type="match status" value="1"/>
</dbReference>
<sequence>MVAWILAALFHRRRNRNVNSDDREFVSVRITNSVTRNISDATVSVEDRGRLPLLYSLSRNWAWEAINFRCRTHPEEASADLIDARGDNILHWCAFGHPPINTIETILAVSPQLAAVKNKQGQTPLHVACSYRASPDIVAAIIESYPEAAGMADASGSCPLHLLCDYGCSTESLRSVLQTTAGSSTVLKADRAYQRRPLYILNARKNLYEFQRWLKDTRDVRLRQVAIRQKKCADMEQIQQLEEIVDAHRNLEFWQKISLLLYVEYYGCESIDDISDDQVLHAAVGVADCPPSLRELAIALNAHELLTPDKVGRLAIQVAIEQSRYDLVIEMLRLQPSVAQTRNRQGMLPLALAVRHFQCPSWEKGIGLLVELHPAALEEVELEDIFIPLVWSKISSVCALFNAVRSRPNVFACQ</sequence>
<accession>B7FQD5</accession>
<evidence type="ECO:0000313" key="3">
    <source>
        <dbReference type="EMBL" id="EEC51845.1"/>
    </source>
</evidence>
<dbReference type="KEGG" id="pti:PHATRDRAFT_43027"/>
<evidence type="ECO:0008006" key="5">
    <source>
        <dbReference type="Google" id="ProtNLM"/>
    </source>
</evidence>
<dbReference type="GO" id="GO:0005737">
    <property type="term" value="C:cytoplasm"/>
    <property type="evidence" value="ECO:0007669"/>
    <property type="project" value="TreeGrafter"/>
</dbReference>
<reference evidence="3 4" key="1">
    <citation type="journal article" date="2008" name="Nature">
        <title>The Phaeodactylum genome reveals the evolutionary history of diatom genomes.</title>
        <authorList>
            <person name="Bowler C."/>
            <person name="Allen A.E."/>
            <person name="Badger J.H."/>
            <person name="Grimwood J."/>
            <person name="Jabbari K."/>
            <person name="Kuo A."/>
            <person name="Maheswari U."/>
            <person name="Martens C."/>
            <person name="Maumus F."/>
            <person name="Otillar R.P."/>
            <person name="Rayko E."/>
            <person name="Salamov A."/>
            <person name="Vandepoele K."/>
            <person name="Beszteri B."/>
            <person name="Gruber A."/>
            <person name="Heijde M."/>
            <person name="Katinka M."/>
            <person name="Mock T."/>
            <person name="Valentin K."/>
            <person name="Verret F."/>
            <person name="Berges J.A."/>
            <person name="Brownlee C."/>
            <person name="Cadoret J.P."/>
            <person name="Chiovitti A."/>
            <person name="Choi C.J."/>
            <person name="Coesel S."/>
            <person name="De Martino A."/>
            <person name="Detter J.C."/>
            <person name="Durkin C."/>
            <person name="Falciatore A."/>
            <person name="Fournet J."/>
            <person name="Haruta M."/>
            <person name="Huysman M.J."/>
            <person name="Jenkins B.D."/>
            <person name="Jiroutova K."/>
            <person name="Jorgensen R.E."/>
            <person name="Joubert Y."/>
            <person name="Kaplan A."/>
            <person name="Kroger N."/>
            <person name="Kroth P.G."/>
            <person name="La Roche J."/>
            <person name="Lindquist E."/>
            <person name="Lommer M."/>
            <person name="Martin-Jezequel V."/>
            <person name="Lopez P.J."/>
            <person name="Lucas S."/>
            <person name="Mangogna M."/>
            <person name="McGinnis K."/>
            <person name="Medlin L.K."/>
            <person name="Montsant A."/>
            <person name="Oudot-Le Secq M.P."/>
            <person name="Napoli C."/>
            <person name="Obornik M."/>
            <person name="Parker M.S."/>
            <person name="Petit J.L."/>
            <person name="Porcel B.M."/>
            <person name="Poulsen N."/>
            <person name="Robison M."/>
            <person name="Rychlewski L."/>
            <person name="Rynearson T.A."/>
            <person name="Schmutz J."/>
            <person name="Shapiro H."/>
            <person name="Siaut M."/>
            <person name="Stanley M."/>
            <person name="Sussman M.R."/>
            <person name="Taylor A.R."/>
            <person name="Vardi A."/>
            <person name="von Dassow P."/>
            <person name="Vyverman W."/>
            <person name="Willis A."/>
            <person name="Wyrwicz L.S."/>
            <person name="Rokhsar D.S."/>
            <person name="Weissenbach J."/>
            <person name="Armbrust E.V."/>
            <person name="Green B.R."/>
            <person name="Van de Peer Y."/>
            <person name="Grigoriev I.V."/>
        </authorList>
    </citation>
    <scope>NUCLEOTIDE SEQUENCE [LARGE SCALE GENOMIC DNA]</scope>
    <source>
        <strain evidence="3 4">CCAP 1055/1</strain>
    </source>
</reference>
<reference evidence="4" key="2">
    <citation type="submission" date="2008-08" db="EMBL/GenBank/DDBJ databases">
        <authorList>
            <consortium name="Diatom Consortium"/>
            <person name="Grigoriev I."/>
            <person name="Grimwood J."/>
            <person name="Kuo A."/>
            <person name="Otillar R.P."/>
            <person name="Salamov A."/>
            <person name="Detter J.C."/>
            <person name="Lindquist E."/>
            <person name="Shapiro H."/>
            <person name="Lucas S."/>
            <person name="Glavina del Rio T."/>
            <person name="Pitluck S."/>
            <person name="Rokhsar D."/>
            <person name="Bowler C."/>
        </authorList>
    </citation>
    <scope>GENOME REANNOTATION</scope>
    <source>
        <strain evidence="4">CCAP 1055/1</strain>
    </source>
</reference>
<dbReference type="GO" id="GO:0051017">
    <property type="term" value="P:actin filament bundle assembly"/>
    <property type="evidence" value="ECO:0007669"/>
    <property type="project" value="TreeGrafter"/>
</dbReference>
<evidence type="ECO:0000313" key="4">
    <source>
        <dbReference type="Proteomes" id="UP000000759"/>
    </source>
</evidence>
<keyword evidence="4" id="KW-1185">Reference proteome</keyword>
<dbReference type="Gene3D" id="1.25.40.20">
    <property type="entry name" value="Ankyrin repeat-containing domain"/>
    <property type="match status" value="1"/>
</dbReference>
<dbReference type="Proteomes" id="UP000000759">
    <property type="component" value="Chromosome 1"/>
</dbReference>
<proteinExistence type="predicted"/>
<dbReference type="InterPro" id="IPR002110">
    <property type="entry name" value="Ankyrin_rpt"/>
</dbReference>
<dbReference type="InParanoid" id="B7FQD5"/>
<dbReference type="PANTHER" id="PTHR24153:SF8">
    <property type="entry name" value="FORKED, ISOFORM F"/>
    <property type="match status" value="1"/>
</dbReference>
<evidence type="ECO:0000256" key="2">
    <source>
        <dbReference type="ARBA" id="ARBA00023043"/>
    </source>
</evidence>
<dbReference type="InterPro" id="IPR052420">
    <property type="entry name" value="Espin/Espin-like"/>
</dbReference>
<name>B7FQD5_PHATC</name>
<dbReference type="EMBL" id="CM000605">
    <property type="protein sequence ID" value="EEC51845.1"/>
    <property type="molecule type" value="Genomic_DNA"/>
</dbReference>
<gene>
    <name evidence="3" type="ORF">PHATRDRAFT_43027</name>
</gene>
<dbReference type="PaxDb" id="2850-Phatr43027"/>
<dbReference type="Pfam" id="PF00023">
    <property type="entry name" value="Ank"/>
    <property type="match status" value="1"/>
</dbReference>
<dbReference type="GO" id="GO:0051015">
    <property type="term" value="F:actin filament binding"/>
    <property type="evidence" value="ECO:0007669"/>
    <property type="project" value="TreeGrafter"/>
</dbReference>
<dbReference type="HOGENOM" id="CLU_664748_0_0_1"/>